<accession>A0ABP1FSJ7</accession>
<evidence type="ECO:0000256" key="1">
    <source>
        <dbReference type="SAM" id="MobiDB-lite"/>
    </source>
</evidence>
<name>A0ABP1FSJ7_9CHLO</name>
<dbReference type="Proteomes" id="UP001497392">
    <property type="component" value="Unassembled WGS sequence"/>
</dbReference>
<dbReference type="EMBL" id="CAXHTA020000007">
    <property type="protein sequence ID" value="CAL5222894.1"/>
    <property type="molecule type" value="Genomic_DNA"/>
</dbReference>
<keyword evidence="3" id="KW-1185">Reference proteome</keyword>
<comment type="caution">
    <text evidence="2">The sequence shown here is derived from an EMBL/GenBank/DDBJ whole genome shotgun (WGS) entry which is preliminary data.</text>
</comment>
<evidence type="ECO:0000313" key="3">
    <source>
        <dbReference type="Proteomes" id="UP001497392"/>
    </source>
</evidence>
<proteinExistence type="predicted"/>
<protein>
    <submittedName>
        <fullName evidence="2">G5323 protein</fullName>
    </submittedName>
</protein>
<sequence length="238" mass="26454">MIGRKTSFEAVLESFDLDTPAQWPLKGRSLPYGRLQNCMETSSPGHPESASQEDQQTDFLRQLRQEVHLIDRCLVEEAQRILKAYDRTAKPKFGTLRSLICPRIEAQQRARLAEDISWCQQYAAINRIGLQRLVEQHDRSHDSSAGAAFYKECSRPETNVGVFLKTPLLHKVRELQKVLLGPAGDKDQAVLGVLTQHSHSAASPRARVSIPSSPFKAAPQAADLRGGRHSRSGAIPAL</sequence>
<organism evidence="2 3">
    <name type="scientific">Coccomyxa viridis</name>
    <dbReference type="NCBI Taxonomy" id="1274662"/>
    <lineage>
        <taxon>Eukaryota</taxon>
        <taxon>Viridiplantae</taxon>
        <taxon>Chlorophyta</taxon>
        <taxon>core chlorophytes</taxon>
        <taxon>Trebouxiophyceae</taxon>
        <taxon>Trebouxiophyceae incertae sedis</taxon>
        <taxon>Coccomyxaceae</taxon>
        <taxon>Coccomyxa</taxon>
    </lineage>
</organism>
<reference evidence="2 3" key="1">
    <citation type="submission" date="2024-06" db="EMBL/GenBank/DDBJ databases">
        <authorList>
            <person name="Kraege A."/>
            <person name="Thomma B."/>
        </authorList>
    </citation>
    <scope>NUCLEOTIDE SEQUENCE [LARGE SCALE GENOMIC DNA]</scope>
</reference>
<gene>
    <name evidence="2" type="primary">g5323</name>
    <name evidence="2" type="ORF">VP750_LOCUS4553</name>
</gene>
<feature type="region of interest" description="Disordered" evidence="1">
    <location>
        <begin position="202"/>
        <end position="238"/>
    </location>
</feature>
<evidence type="ECO:0000313" key="2">
    <source>
        <dbReference type="EMBL" id="CAL5222894.1"/>
    </source>
</evidence>